<dbReference type="AlphaFoldDB" id="A0AAU7CMD6"/>
<proteinExistence type="predicted"/>
<evidence type="ECO:0000313" key="2">
    <source>
        <dbReference type="EMBL" id="XBH06255.1"/>
    </source>
</evidence>
<keyword evidence="1" id="KW-0812">Transmembrane</keyword>
<sequence length="119" mass="12876">MRLPRLRYKLRQLMGWVVIVAIASVLASEIWEPFPPRNKQVDFLVGAAVSVAVGVGAVRHPLTFLAIALVLWGGAPVIDHGFNAVTLSAQGGALAWMIGSSWGWLSRGLRDARIPLPPE</sequence>
<protein>
    <recommendedName>
        <fullName evidence="3">SPW repeat-containing protein</fullName>
    </recommendedName>
</protein>
<reference evidence="2" key="1">
    <citation type="submission" date="2024-05" db="EMBL/GenBank/DDBJ databases">
        <title>Planctomycetes of the genus Singulisphaera possess chitinolytic capabilities.</title>
        <authorList>
            <person name="Ivanova A."/>
        </authorList>
    </citation>
    <scope>NUCLEOTIDE SEQUENCE</scope>
    <source>
        <strain evidence="2">Ch08T</strain>
    </source>
</reference>
<name>A0AAU7CMD6_9BACT</name>
<keyword evidence="1" id="KW-1133">Transmembrane helix</keyword>
<dbReference type="RefSeq" id="WP_406699105.1">
    <property type="nucleotide sequence ID" value="NZ_CP155447.1"/>
</dbReference>
<evidence type="ECO:0008006" key="3">
    <source>
        <dbReference type="Google" id="ProtNLM"/>
    </source>
</evidence>
<accession>A0AAU7CMD6</accession>
<feature type="transmembrane region" description="Helical" evidence="1">
    <location>
        <begin position="43"/>
        <end position="72"/>
    </location>
</feature>
<gene>
    <name evidence="2" type="ORF">V5E97_09520</name>
</gene>
<feature type="transmembrane region" description="Helical" evidence="1">
    <location>
        <begin position="12"/>
        <end position="31"/>
    </location>
</feature>
<dbReference type="EMBL" id="CP155447">
    <property type="protein sequence ID" value="XBH06255.1"/>
    <property type="molecule type" value="Genomic_DNA"/>
</dbReference>
<keyword evidence="1" id="KW-0472">Membrane</keyword>
<organism evidence="2">
    <name type="scientific">Singulisphaera sp. Ch08</name>
    <dbReference type="NCBI Taxonomy" id="3120278"/>
    <lineage>
        <taxon>Bacteria</taxon>
        <taxon>Pseudomonadati</taxon>
        <taxon>Planctomycetota</taxon>
        <taxon>Planctomycetia</taxon>
        <taxon>Isosphaerales</taxon>
        <taxon>Isosphaeraceae</taxon>
        <taxon>Singulisphaera</taxon>
    </lineage>
</organism>
<evidence type="ECO:0000256" key="1">
    <source>
        <dbReference type="SAM" id="Phobius"/>
    </source>
</evidence>